<feature type="coiled-coil region" evidence="1">
    <location>
        <begin position="400"/>
        <end position="427"/>
    </location>
</feature>
<dbReference type="InterPro" id="IPR019510">
    <property type="entry name" value="AKAP7-like_phosphoesterase"/>
</dbReference>
<dbReference type="InterPro" id="IPR009210">
    <property type="entry name" value="ASCC1"/>
</dbReference>
<protein>
    <submittedName>
        <fullName evidence="4">AKAP7 2'5' RNA ligase-like domain-containing protein</fullName>
    </submittedName>
</protein>
<dbReference type="Gene3D" id="3.90.1140.10">
    <property type="entry name" value="Cyclic phosphodiesterase"/>
    <property type="match status" value="1"/>
</dbReference>
<proteinExistence type="predicted"/>
<feature type="compositionally biased region" description="Polar residues" evidence="2">
    <location>
        <begin position="325"/>
        <end position="344"/>
    </location>
</feature>
<feature type="domain" description="A-kinase anchor protein 7-like phosphoesterase" evidence="3">
    <location>
        <begin position="37"/>
        <end position="259"/>
    </location>
</feature>
<keyword evidence="4" id="KW-0436">Ligase</keyword>
<accession>A0AAE0HBH6</accession>
<feature type="compositionally biased region" description="Low complexity" evidence="2">
    <location>
        <begin position="9"/>
        <end position="28"/>
    </location>
</feature>
<reference evidence="4" key="1">
    <citation type="journal article" date="2023" name="Mol. Phylogenet. Evol.">
        <title>Genome-scale phylogeny and comparative genomics of the fungal order Sordariales.</title>
        <authorList>
            <person name="Hensen N."/>
            <person name="Bonometti L."/>
            <person name="Westerberg I."/>
            <person name="Brannstrom I.O."/>
            <person name="Guillou S."/>
            <person name="Cros-Aarteil S."/>
            <person name="Calhoun S."/>
            <person name="Haridas S."/>
            <person name="Kuo A."/>
            <person name="Mondo S."/>
            <person name="Pangilinan J."/>
            <person name="Riley R."/>
            <person name="LaButti K."/>
            <person name="Andreopoulos B."/>
            <person name="Lipzen A."/>
            <person name="Chen C."/>
            <person name="Yan M."/>
            <person name="Daum C."/>
            <person name="Ng V."/>
            <person name="Clum A."/>
            <person name="Steindorff A."/>
            <person name="Ohm R.A."/>
            <person name="Martin F."/>
            <person name="Silar P."/>
            <person name="Natvig D.O."/>
            <person name="Lalanne C."/>
            <person name="Gautier V."/>
            <person name="Ament-Velasquez S.L."/>
            <person name="Kruys A."/>
            <person name="Hutchinson M.I."/>
            <person name="Powell A.J."/>
            <person name="Barry K."/>
            <person name="Miller A.N."/>
            <person name="Grigoriev I.V."/>
            <person name="Debuchy R."/>
            <person name="Gladieux P."/>
            <person name="Hiltunen Thoren M."/>
            <person name="Johannesson H."/>
        </authorList>
    </citation>
    <scope>NUCLEOTIDE SEQUENCE</scope>
    <source>
        <strain evidence="4">CBS 168.71</strain>
    </source>
</reference>
<feature type="region of interest" description="Disordered" evidence="2">
    <location>
        <begin position="262"/>
        <end position="383"/>
    </location>
</feature>
<keyword evidence="5" id="KW-1185">Reference proteome</keyword>
<dbReference type="Proteomes" id="UP001278766">
    <property type="component" value="Unassembled WGS sequence"/>
</dbReference>
<dbReference type="GO" id="GO:0016874">
    <property type="term" value="F:ligase activity"/>
    <property type="evidence" value="ECO:0007669"/>
    <property type="project" value="UniProtKB-KW"/>
</dbReference>
<dbReference type="PANTHER" id="PTHR13360:SF1">
    <property type="entry name" value="ACTIVATING SIGNAL COINTEGRATOR 1 COMPLEX SUBUNIT 1"/>
    <property type="match status" value="1"/>
</dbReference>
<dbReference type="GO" id="GO:0006307">
    <property type="term" value="P:DNA alkylation repair"/>
    <property type="evidence" value="ECO:0007669"/>
    <property type="project" value="InterPro"/>
</dbReference>
<comment type="caution">
    <text evidence="4">The sequence shown here is derived from an EMBL/GenBank/DDBJ whole genome shotgun (WGS) entry which is preliminary data.</text>
</comment>
<evidence type="ECO:0000259" key="3">
    <source>
        <dbReference type="Pfam" id="PF10469"/>
    </source>
</evidence>
<feature type="compositionally biased region" description="Polar residues" evidence="2">
    <location>
        <begin position="351"/>
        <end position="363"/>
    </location>
</feature>
<feature type="coiled-coil region" evidence="1">
    <location>
        <begin position="478"/>
        <end position="505"/>
    </location>
</feature>
<reference evidence="4" key="2">
    <citation type="submission" date="2023-06" db="EMBL/GenBank/DDBJ databases">
        <authorList>
            <consortium name="Lawrence Berkeley National Laboratory"/>
            <person name="Haridas S."/>
            <person name="Hensen N."/>
            <person name="Bonometti L."/>
            <person name="Westerberg I."/>
            <person name="Brannstrom I.O."/>
            <person name="Guillou S."/>
            <person name="Cros-Aarteil S."/>
            <person name="Calhoun S."/>
            <person name="Kuo A."/>
            <person name="Mondo S."/>
            <person name="Pangilinan J."/>
            <person name="Riley R."/>
            <person name="Labutti K."/>
            <person name="Andreopoulos B."/>
            <person name="Lipzen A."/>
            <person name="Chen C."/>
            <person name="Yanf M."/>
            <person name="Daum C."/>
            <person name="Ng V."/>
            <person name="Clum A."/>
            <person name="Steindorff A."/>
            <person name="Ohm R."/>
            <person name="Martin F."/>
            <person name="Silar P."/>
            <person name="Natvig D."/>
            <person name="Lalanne C."/>
            <person name="Gautier V."/>
            <person name="Ament-Velasquez S.L."/>
            <person name="Kruys A."/>
            <person name="Hutchinson M.I."/>
            <person name="Powell A.J."/>
            <person name="Barry K."/>
            <person name="Miller A.N."/>
            <person name="Grigoriev I.V."/>
            <person name="Debuchy R."/>
            <person name="Gladieux P."/>
            <person name="Thoren M.H."/>
            <person name="Johannesson H."/>
        </authorList>
    </citation>
    <scope>NUCLEOTIDE SEQUENCE</scope>
    <source>
        <strain evidence="4">CBS 168.71</strain>
    </source>
</reference>
<dbReference type="RefSeq" id="XP_062656969.1">
    <property type="nucleotide sequence ID" value="XM_062800755.1"/>
</dbReference>
<evidence type="ECO:0000256" key="1">
    <source>
        <dbReference type="SAM" id="Coils"/>
    </source>
</evidence>
<feature type="compositionally biased region" description="Low complexity" evidence="2">
    <location>
        <begin position="290"/>
        <end position="314"/>
    </location>
</feature>
<evidence type="ECO:0000256" key="2">
    <source>
        <dbReference type="SAM" id="MobiDB-lite"/>
    </source>
</evidence>
<feature type="region of interest" description="Disordered" evidence="2">
    <location>
        <begin position="1"/>
        <end position="37"/>
    </location>
</feature>
<dbReference type="GO" id="GO:0006355">
    <property type="term" value="P:regulation of DNA-templated transcription"/>
    <property type="evidence" value="ECO:0007669"/>
    <property type="project" value="TreeGrafter"/>
</dbReference>
<dbReference type="AlphaFoldDB" id="A0AAE0HBH6"/>
<dbReference type="PANTHER" id="PTHR13360">
    <property type="entry name" value="ACTIVATING SIGNAL COINTEGRATOR 1 COMPLEX SUBUNIT 1"/>
    <property type="match status" value="1"/>
</dbReference>
<gene>
    <name evidence="4" type="ORF">B0H64DRAFT_326730</name>
</gene>
<keyword evidence="1" id="KW-0175">Coiled coil</keyword>
<dbReference type="Pfam" id="PF10469">
    <property type="entry name" value="AKAP7_NLS"/>
    <property type="match status" value="1"/>
</dbReference>
<dbReference type="EMBL" id="JAUEPN010000006">
    <property type="protein sequence ID" value="KAK3293455.1"/>
    <property type="molecule type" value="Genomic_DNA"/>
</dbReference>
<evidence type="ECO:0000313" key="4">
    <source>
        <dbReference type="EMBL" id="KAK3293455.1"/>
    </source>
</evidence>
<sequence length="770" mass="82626">MPPKPFPTRPAATAAATATAAAAATTAATPPPPRTPPTHFLCIPLATSKPARAQLATSLSAFRADVCAPPLGFGAAGAAGGAVDIPPDAVRPVGTLHLTLGVMSFPERGVLRRVKKEKGLDRAREVLAGVGLAGVWRAVVAEWRARMAIQGRAITLRGLASMQPADRAAVLYAPPVDQFGLLQAFCERVRDVFRDAELMVDEGRPLLLHATVVNTVYVKGRGGKGGRKRERLVFDATDIIERYEDQVWIKDIPVEKVAIYMTPPSKRRPPSGAGPKGGSTNGPRSPPRPTRTSPSNTRNTNTGSNSTNNPSNSTFISPPPRAALSGTSSPAPDNPRNSNNTTTKDSPHLAPTTTRTAGRNRSPSPSPLPKTATTTTTTTTATAGTTTATSAAIATCQSALREKDVRIASLERELALMESEFHRELDKLSSAESETAAFWQAKYAALEKTRGARCGVVEGGGGGGVEVEGELREARGAWERVRDMLDQKEDEVAELKAQVRGLKEWVSVSTRADGEAQTSDEVFGEGMARLGNGLQNWVLVNFRRARVADLSGSHEDTISELARLVPMYEELASTSRIHLLQSVVSRFLVELVFGAYFIGLPTDVAAQIKQVEDFLSSASSPESVNQWRSLTLTTIKKDASEKLQTETSKVVETVVSKVNDLLDPLTNTKSTEARDQGLQALVHSAIELSRLLAVQKAVFKIEMPEILPHQCIVFNGETMEDIGGEDEDSLADREICCVTFPGIIKRGDESGGHLQYRNVISKAKVLCSPE</sequence>
<dbReference type="GO" id="GO:0005634">
    <property type="term" value="C:nucleus"/>
    <property type="evidence" value="ECO:0007669"/>
    <property type="project" value="TreeGrafter"/>
</dbReference>
<dbReference type="GeneID" id="87837703"/>
<organism evidence="4 5">
    <name type="scientific">Chaetomium fimeti</name>
    <dbReference type="NCBI Taxonomy" id="1854472"/>
    <lineage>
        <taxon>Eukaryota</taxon>
        <taxon>Fungi</taxon>
        <taxon>Dikarya</taxon>
        <taxon>Ascomycota</taxon>
        <taxon>Pezizomycotina</taxon>
        <taxon>Sordariomycetes</taxon>
        <taxon>Sordariomycetidae</taxon>
        <taxon>Sordariales</taxon>
        <taxon>Chaetomiaceae</taxon>
        <taxon>Chaetomium</taxon>
    </lineage>
</organism>
<evidence type="ECO:0000313" key="5">
    <source>
        <dbReference type="Proteomes" id="UP001278766"/>
    </source>
</evidence>
<name>A0AAE0HBH6_9PEZI</name>
<feature type="compositionally biased region" description="Low complexity" evidence="2">
    <location>
        <begin position="371"/>
        <end position="383"/>
    </location>
</feature>